<dbReference type="Proteomes" id="UP000319576">
    <property type="component" value="Chromosome"/>
</dbReference>
<name>A0A517XRW6_9BACT</name>
<keyword evidence="2" id="KW-1185">Reference proteome</keyword>
<gene>
    <name evidence="1" type="ORF">ETAA1_22010</name>
</gene>
<evidence type="ECO:0000313" key="1">
    <source>
        <dbReference type="EMBL" id="QDU20255.1"/>
    </source>
</evidence>
<organism evidence="1 2">
    <name type="scientific">Urbifossiella limnaea</name>
    <dbReference type="NCBI Taxonomy" id="2528023"/>
    <lineage>
        <taxon>Bacteria</taxon>
        <taxon>Pseudomonadati</taxon>
        <taxon>Planctomycetota</taxon>
        <taxon>Planctomycetia</taxon>
        <taxon>Gemmatales</taxon>
        <taxon>Gemmataceae</taxon>
        <taxon>Urbifossiella</taxon>
    </lineage>
</organism>
<accession>A0A517XRW6</accession>
<dbReference type="KEGG" id="uli:ETAA1_22010"/>
<sequence length="174" mass="19391">MRLAAACVVAVALQTGCVPGDFRVGQAPMDDGWYVMRNRMMDAVPRHVNTAIIAAAPPGTKVAELGWMSSGSSGEHEWTRHVRYHHPDGRTEPMPPGWTRTVRNALEHAMLTELENIEYHPPQPEEPVADDRFVIRYTRANGTVAGDVVGVIEPSRQYAGYTKVTVVQTEWRTR</sequence>
<evidence type="ECO:0000313" key="2">
    <source>
        <dbReference type="Proteomes" id="UP000319576"/>
    </source>
</evidence>
<protein>
    <submittedName>
        <fullName evidence="1">Uncharacterized protein</fullName>
    </submittedName>
</protein>
<proteinExistence type="predicted"/>
<reference evidence="1 2" key="1">
    <citation type="submission" date="2019-02" db="EMBL/GenBank/DDBJ databases">
        <title>Deep-cultivation of Planctomycetes and their phenomic and genomic characterization uncovers novel biology.</title>
        <authorList>
            <person name="Wiegand S."/>
            <person name="Jogler M."/>
            <person name="Boedeker C."/>
            <person name="Pinto D."/>
            <person name="Vollmers J."/>
            <person name="Rivas-Marin E."/>
            <person name="Kohn T."/>
            <person name="Peeters S.H."/>
            <person name="Heuer A."/>
            <person name="Rast P."/>
            <person name="Oberbeckmann S."/>
            <person name="Bunk B."/>
            <person name="Jeske O."/>
            <person name="Meyerdierks A."/>
            <person name="Storesund J.E."/>
            <person name="Kallscheuer N."/>
            <person name="Luecker S."/>
            <person name="Lage O.M."/>
            <person name="Pohl T."/>
            <person name="Merkel B.J."/>
            <person name="Hornburger P."/>
            <person name="Mueller R.-W."/>
            <person name="Bruemmer F."/>
            <person name="Labrenz M."/>
            <person name="Spormann A.M."/>
            <person name="Op den Camp H."/>
            <person name="Overmann J."/>
            <person name="Amann R."/>
            <person name="Jetten M.S.M."/>
            <person name="Mascher T."/>
            <person name="Medema M.H."/>
            <person name="Devos D.P."/>
            <person name="Kaster A.-K."/>
            <person name="Ovreas L."/>
            <person name="Rohde M."/>
            <person name="Galperin M.Y."/>
            <person name="Jogler C."/>
        </authorList>
    </citation>
    <scope>NUCLEOTIDE SEQUENCE [LARGE SCALE GENOMIC DNA]</scope>
    <source>
        <strain evidence="1 2">ETA_A1</strain>
    </source>
</reference>
<dbReference type="AlphaFoldDB" id="A0A517XRW6"/>
<dbReference type="RefSeq" id="WP_145237473.1">
    <property type="nucleotide sequence ID" value="NZ_CP036273.1"/>
</dbReference>
<dbReference type="EMBL" id="CP036273">
    <property type="protein sequence ID" value="QDU20255.1"/>
    <property type="molecule type" value="Genomic_DNA"/>
</dbReference>